<dbReference type="Gene3D" id="3.40.630.10">
    <property type="entry name" value="Zn peptidases"/>
    <property type="match status" value="1"/>
</dbReference>
<dbReference type="SUPFAM" id="SSF53187">
    <property type="entry name" value="Zn-dependent exopeptidases"/>
    <property type="match status" value="1"/>
</dbReference>
<dbReference type="InterPro" id="IPR046450">
    <property type="entry name" value="PA_dom_sf"/>
</dbReference>
<dbReference type="CDD" id="cd02121">
    <property type="entry name" value="PA_GCPII_like"/>
    <property type="match status" value="1"/>
</dbReference>
<sequence>MKKLITLLGFLCLGQLTSSAQNFLGFSEKGTSTEKELEAKFDAQLNAQNLRTWMKYMSSKPHYVGSPHNRANAVYMRDLFKSWGFEARIDTLYTLFPTPKVREVSLVSPTIFKASLVEPMLKEDGTSNQLKDHLPTYNCFSADGDVTAELVYVNFGRPDDYEVLEKMGVNVKGKIVIVRYGGSWRGLKPKLAAEKGAVGCIIYSDPKDDGYGQGDVYPKGPFRPEAGAQRGSVLDLPVAPGDPLTPGYGDTKDAKRLDIKDATTIMTIPVLPISYGDALPLLKALDGRIAPESWRGGLPIAYHVGPGAAKVHLKLQFDFKVEPLFNVIAVMKGSEFPDQWILRGNHHDAWVFGAADPLSGMVAVMEEARAIGELAKTGWKPKRTLVFCAWDGEEPGLLGSTEWAEANRAELQKKAVAYLNSDGNGRGFLSAGGSHTLEKFFNQVSRDVIDPQKNISVYDRLRSYILVNGSGESKKEALSRGDIRIGALGSGSDFTPFLQHLGVSAMNVGYGGEDEGGEYHSIYDSFDHYTRFKDPDFAYGVTLAKTMGRTVLRLANADVLPFEFQNFSNTLQNYGTEVKALLENIRSKTEENNRLVKEGHFAAAADPNEPIMVKTYDEVPYINFAPLENSLNRLNKSANSYASAVKNSNKLAPAKLEALNQLLYTIERTLTLTEGLPNRPWYKHQIYAPGFFTGYGVKTIPSVRESIEQRKWKEAEKGIEIVSSVLNKYCDQIDKAVALLGE</sequence>
<evidence type="ECO:0000259" key="4">
    <source>
        <dbReference type="Pfam" id="PF02225"/>
    </source>
</evidence>
<feature type="domain" description="Peptidase M28" evidence="6">
    <location>
        <begin position="326"/>
        <end position="529"/>
    </location>
</feature>
<comment type="similarity">
    <text evidence="1">Belongs to the peptidase M28 family. M28B subfamily.</text>
</comment>
<evidence type="ECO:0000256" key="2">
    <source>
        <dbReference type="SAM" id="Coils"/>
    </source>
</evidence>
<feature type="domain" description="Transferrin receptor-like dimerisation" evidence="5">
    <location>
        <begin position="622"/>
        <end position="731"/>
    </location>
</feature>
<dbReference type="Proteomes" id="UP001236507">
    <property type="component" value="Unassembled WGS sequence"/>
</dbReference>
<accession>A0ABT6Y862</accession>
<keyword evidence="3" id="KW-0732">Signal</keyword>
<evidence type="ECO:0000313" key="7">
    <source>
        <dbReference type="EMBL" id="MDI9859726.1"/>
    </source>
</evidence>
<protein>
    <submittedName>
        <fullName evidence="7">Transferrin receptor-like dimerization domain-containing protein</fullName>
    </submittedName>
</protein>
<dbReference type="Gene3D" id="1.20.930.40">
    <property type="entry name" value="Transferrin receptor-like, dimerisation domain"/>
    <property type="match status" value="1"/>
</dbReference>
<gene>
    <name evidence="7" type="ORF">QM524_10950</name>
</gene>
<keyword evidence="2" id="KW-0175">Coiled coil</keyword>
<evidence type="ECO:0000259" key="6">
    <source>
        <dbReference type="Pfam" id="PF04389"/>
    </source>
</evidence>
<feature type="coiled-coil region" evidence="2">
    <location>
        <begin position="571"/>
        <end position="598"/>
    </location>
</feature>
<dbReference type="SUPFAM" id="SSF52025">
    <property type="entry name" value="PA domain"/>
    <property type="match status" value="1"/>
</dbReference>
<dbReference type="Pfam" id="PF04253">
    <property type="entry name" value="TFR_dimer"/>
    <property type="match status" value="1"/>
</dbReference>
<dbReference type="InterPro" id="IPR003137">
    <property type="entry name" value="PA_domain"/>
</dbReference>
<dbReference type="InterPro" id="IPR036757">
    <property type="entry name" value="TFR-like_dimer_dom_sf"/>
</dbReference>
<evidence type="ECO:0000256" key="3">
    <source>
        <dbReference type="SAM" id="SignalP"/>
    </source>
</evidence>
<feature type="chain" id="PRO_5047217027" evidence="3">
    <location>
        <begin position="21"/>
        <end position="742"/>
    </location>
</feature>
<dbReference type="InterPro" id="IPR007484">
    <property type="entry name" value="Peptidase_M28"/>
</dbReference>
<evidence type="ECO:0000256" key="1">
    <source>
        <dbReference type="ARBA" id="ARBA00005634"/>
    </source>
</evidence>
<dbReference type="Pfam" id="PF04389">
    <property type="entry name" value="Peptidase_M28"/>
    <property type="match status" value="1"/>
</dbReference>
<dbReference type="SUPFAM" id="SSF47672">
    <property type="entry name" value="Transferrin receptor-like dimerisation domain"/>
    <property type="match status" value="1"/>
</dbReference>
<feature type="signal peptide" evidence="3">
    <location>
        <begin position="1"/>
        <end position="20"/>
    </location>
</feature>
<dbReference type="RefSeq" id="WP_283344612.1">
    <property type="nucleotide sequence ID" value="NZ_JASHIF010000009.1"/>
</dbReference>
<proteinExistence type="inferred from homology"/>
<name>A0ABT6Y862_9BACT</name>
<dbReference type="InterPro" id="IPR039373">
    <property type="entry name" value="Peptidase_M28B"/>
</dbReference>
<organism evidence="7 8">
    <name type="scientific">Flectobacillus roseus</name>
    <dbReference type="NCBI Taxonomy" id="502259"/>
    <lineage>
        <taxon>Bacteria</taxon>
        <taxon>Pseudomonadati</taxon>
        <taxon>Bacteroidota</taxon>
        <taxon>Cytophagia</taxon>
        <taxon>Cytophagales</taxon>
        <taxon>Flectobacillaceae</taxon>
        <taxon>Flectobacillus</taxon>
    </lineage>
</organism>
<feature type="domain" description="PA" evidence="4">
    <location>
        <begin position="146"/>
        <end position="232"/>
    </location>
</feature>
<keyword evidence="8" id="KW-1185">Reference proteome</keyword>
<evidence type="ECO:0000313" key="8">
    <source>
        <dbReference type="Proteomes" id="UP001236507"/>
    </source>
</evidence>
<dbReference type="PANTHER" id="PTHR10404:SF46">
    <property type="entry name" value="VACUOLAR PROTEIN SORTING-ASSOCIATED PROTEIN 70"/>
    <property type="match status" value="1"/>
</dbReference>
<dbReference type="Gene3D" id="3.50.30.30">
    <property type="match status" value="1"/>
</dbReference>
<dbReference type="Pfam" id="PF02225">
    <property type="entry name" value="PA"/>
    <property type="match status" value="1"/>
</dbReference>
<comment type="caution">
    <text evidence="7">The sequence shown here is derived from an EMBL/GenBank/DDBJ whole genome shotgun (WGS) entry which is preliminary data.</text>
</comment>
<dbReference type="InterPro" id="IPR007365">
    <property type="entry name" value="TFR-like_dimer_dom"/>
</dbReference>
<dbReference type="EMBL" id="JASHIF010000009">
    <property type="protein sequence ID" value="MDI9859726.1"/>
    <property type="molecule type" value="Genomic_DNA"/>
</dbReference>
<reference evidence="7 8" key="1">
    <citation type="submission" date="2023-05" db="EMBL/GenBank/DDBJ databases">
        <title>Novel species of genus Flectobacillus isolated from stream in China.</title>
        <authorList>
            <person name="Lu H."/>
        </authorList>
    </citation>
    <scope>NUCLEOTIDE SEQUENCE [LARGE SCALE GENOMIC DNA]</scope>
    <source>
        <strain evidence="7 8">KCTC 42575</strain>
    </source>
</reference>
<evidence type="ECO:0000259" key="5">
    <source>
        <dbReference type="Pfam" id="PF04253"/>
    </source>
</evidence>
<dbReference type="PANTHER" id="PTHR10404">
    <property type="entry name" value="N-ACETYLATED-ALPHA-LINKED ACIDIC DIPEPTIDASE"/>
    <property type="match status" value="1"/>
</dbReference>